<dbReference type="Proteomes" id="UP000885748">
    <property type="component" value="Unassembled WGS sequence"/>
</dbReference>
<dbReference type="Pfam" id="PF00578">
    <property type="entry name" value="AhpC-TSA"/>
    <property type="match status" value="1"/>
</dbReference>
<sequence length="188" mass="20629">MDSVSSGSVSLDLRAGCPAIRGNLVTAANCRLKILDDQAIEPGRPDDGRWQLVVVYRGLHCPICKAYLSQIETVKNEFDGINVDIIAISTDPEEKARQFRDDNDLSFAVGYGLSIRDARALGLFISDPLSSAETDQPFAEPGTYLIRPDGTLEIMDVANAPFSRPDLRMLKSGIEFIQKQDYPPRGLA</sequence>
<dbReference type="Gene3D" id="3.40.30.10">
    <property type="entry name" value="Glutaredoxin"/>
    <property type="match status" value="1"/>
</dbReference>
<organism evidence="2">
    <name type="scientific">Marinobacter antarcticus</name>
    <dbReference type="NCBI Taxonomy" id="564117"/>
    <lineage>
        <taxon>Bacteria</taxon>
        <taxon>Pseudomonadati</taxon>
        <taxon>Pseudomonadota</taxon>
        <taxon>Gammaproteobacteria</taxon>
        <taxon>Pseudomonadales</taxon>
        <taxon>Marinobacteraceae</taxon>
        <taxon>Marinobacter</taxon>
    </lineage>
</organism>
<feature type="domain" description="Thioredoxin" evidence="1">
    <location>
        <begin position="13"/>
        <end position="179"/>
    </location>
</feature>
<gene>
    <name evidence="2" type="ORF">ENI00_05835</name>
</gene>
<comment type="caution">
    <text evidence="2">The sequence shown here is derived from an EMBL/GenBank/DDBJ whole genome shotgun (WGS) entry which is preliminary data.</text>
</comment>
<protein>
    <submittedName>
        <fullName evidence="2">AhpC/TSA family protein</fullName>
    </submittedName>
</protein>
<dbReference type="InterPro" id="IPR036249">
    <property type="entry name" value="Thioredoxin-like_sf"/>
</dbReference>
<dbReference type="AlphaFoldDB" id="A0A831R0M4"/>
<evidence type="ECO:0000259" key="1">
    <source>
        <dbReference type="PROSITE" id="PS51352"/>
    </source>
</evidence>
<reference evidence="2" key="1">
    <citation type="journal article" date="2020" name="mSystems">
        <title>Genome- and Community-Level Interaction Insights into Carbon Utilization and Element Cycling Functions of Hydrothermarchaeota in Hydrothermal Sediment.</title>
        <authorList>
            <person name="Zhou Z."/>
            <person name="Liu Y."/>
            <person name="Xu W."/>
            <person name="Pan J."/>
            <person name="Luo Z.H."/>
            <person name="Li M."/>
        </authorList>
    </citation>
    <scope>NUCLEOTIDE SEQUENCE [LARGE SCALE GENOMIC DNA]</scope>
    <source>
        <strain evidence="2">HyVt-357</strain>
    </source>
</reference>
<dbReference type="InterPro" id="IPR013766">
    <property type="entry name" value="Thioredoxin_domain"/>
</dbReference>
<dbReference type="GO" id="GO:0016491">
    <property type="term" value="F:oxidoreductase activity"/>
    <property type="evidence" value="ECO:0007669"/>
    <property type="project" value="InterPro"/>
</dbReference>
<dbReference type="GO" id="GO:0016209">
    <property type="term" value="F:antioxidant activity"/>
    <property type="evidence" value="ECO:0007669"/>
    <property type="project" value="InterPro"/>
</dbReference>
<dbReference type="InterPro" id="IPR000866">
    <property type="entry name" value="AhpC/TSA"/>
</dbReference>
<dbReference type="PROSITE" id="PS51352">
    <property type="entry name" value="THIOREDOXIN_2"/>
    <property type="match status" value="1"/>
</dbReference>
<dbReference type="CDD" id="cd02970">
    <property type="entry name" value="PRX_like2"/>
    <property type="match status" value="1"/>
</dbReference>
<evidence type="ECO:0000313" key="2">
    <source>
        <dbReference type="EMBL" id="HEA51836.1"/>
    </source>
</evidence>
<proteinExistence type="predicted"/>
<dbReference type="EMBL" id="DRGY01000046">
    <property type="protein sequence ID" value="HEA51836.1"/>
    <property type="molecule type" value="Genomic_DNA"/>
</dbReference>
<dbReference type="SUPFAM" id="SSF52833">
    <property type="entry name" value="Thioredoxin-like"/>
    <property type="match status" value="1"/>
</dbReference>
<accession>A0A831R0M4</accession>
<name>A0A831R0M4_9GAMM</name>